<proteinExistence type="predicted"/>
<comment type="caution">
    <text evidence="13">The sequence shown here is derived from an EMBL/GenBank/DDBJ whole genome shotgun (WGS) entry which is preliminary data.</text>
</comment>
<evidence type="ECO:0000256" key="2">
    <source>
        <dbReference type="ARBA" id="ARBA00022723"/>
    </source>
</evidence>
<dbReference type="InterPro" id="IPR001965">
    <property type="entry name" value="Znf_PHD"/>
</dbReference>
<dbReference type="PROSITE" id="PS50016">
    <property type="entry name" value="ZF_PHD_2"/>
    <property type="match status" value="1"/>
</dbReference>
<evidence type="ECO:0000259" key="11">
    <source>
        <dbReference type="PROSITE" id="PS50280"/>
    </source>
</evidence>
<accession>A0AAV5IX57</accession>
<dbReference type="GO" id="GO:0035097">
    <property type="term" value="C:histone methyltransferase complex"/>
    <property type="evidence" value="ECO:0007669"/>
    <property type="project" value="TreeGrafter"/>
</dbReference>
<protein>
    <submittedName>
        <fullName evidence="13">Uncharacterized protein</fullName>
    </submittedName>
</protein>
<dbReference type="SMART" id="SM00249">
    <property type="entry name" value="PHD"/>
    <property type="match status" value="2"/>
</dbReference>
<dbReference type="EMBL" id="BPVZ01000020">
    <property type="protein sequence ID" value="GKV03215.1"/>
    <property type="molecule type" value="Genomic_DNA"/>
</dbReference>
<dbReference type="Pfam" id="PF00856">
    <property type="entry name" value="SET"/>
    <property type="match status" value="1"/>
</dbReference>
<dbReference type="InterPro" id="IPR034732">
    <property type="entry name" value="EPHD"/>
</dbReference>
<dbReference type="Gene3D" id="2.170.270.10">
    <property type="entry name" value="SET domain"/>
    <property type="match status" value="1"/>
</dbReference>
<keyword evidence="5" id="KW-0156">Chromatin regulator</keyword>
<dbReference type="InterPro" id="IPR011011">
    <property type="entry name" value="Znf_FYVE_PHD"/>
</dbReference>
<dbReference type="GO" id="GO:0008270">
    <property type="term" value="F:zinc ion binding"/>
    <property type="evidence" value="ECO:0007669"/>
    <property type="project" value="UniProtKB-KW"/>
</dbReference>
<dbReference type="InterPro" id="IPR013083">
    <property type="entry name" value="Znf_RING/FYVE/PHD"/>
</dbReference>
<dbReference type="Proteomes" id="UP001054252">
    <property type="component" value="Unassembled WGS sequence"/>
</dbReference>
<evidence type="ECO:0000259" key="10">
    <source>
        <dbReference type="PROSITE" id="PS50016"/>
    </source>
</evidence>
<evidence type="ECO:0000256" key="8">
    <source>
        <dbReference type="ARBA" id="ARBA00023242"/>
    </source>
</evidence>
<dbReference type="SMART" id="SM00317">
    <property type="entry name" value="SET"/>
    <property type="match status" value="1"/>
</dbReference>
<organism evidence="13 14">
    <name type="scientific">Rubroshorea leprosula</name>
    <dbReference type="NCBI Taxonomy" id="152421"/>
    <lineage>
        <taxon>Eukaryota</taxon>
        <taxon>Viridiplantae</taxon>
        <taxon>Streptophyta</taxon>
        <taxon>Embryophyta</taxon>
        <taxon>Tracheophyta</taxon>
        <taxon>Spermatophyta</taxon>
        <taxon>Magnoliopsida</taxon>
        <taxon>eudicotyledons</taxon>
        <taxon>Gunneridae</taxon>
        <taxon>Pentapetalae</taxon>
        <taxon>rosids</taxon>
        <taxon>malvids</taxon>
        <taxon>Malvales</taxon>
        <taxon>Dipterocarpaceae</taxon>
        <taxon>Rubroshorea</taxon>
    </lineage>
</organism>
<keyword evidence="4" id="KW-0862">Zinc</keyword>
<dbReference type="Pfam" id="PF13832">
    <property type="entry name" value="zf-HC5HC2H_2"/>
    <property type="match status" value="1"/>
</dbReference>
<evidence type="ECO:0000256" key="4">
    <source>
        <dbReference type="ARBA" id="ARBA00022833"/>
    </source>
</evidence>
<dbReference type="GO" id="GO:0042800">
    <property type="term" value="F:histone H3K4 methyltransferase activity"/>
    <property type="evidence" value="ECO:0007669"/>
    <property type="project" value="TreeGrafter"/>
</dbReference>
<dbReference type="SUPFAM" id="SSF82199">
    <property type="entry name" value="SET domain"/>
    <property type="match status" value="1"/>
</dbReference>
<dbReference type="PROSITE" id="PS50280">
    <property type="entry name" value="SET"/>
    <property type="match status" value="1"/>
</dbReference>
<dbReference type="PROSITE" id="PS51805">
    <property type="entry name" value="EPHD"/>
    <property type="match status" value="1"/>
</dbReference>
<evidence type="ECO:0000256" key="6">
    <source>
        <dbReference type="ARBA" id="ARBA00023015"/>
    </source>
</evidence>
<dbReference type="PANTHER" id="PTHR45838:SF4">
    <property type="entry name" value="HISTONE-LYSINE N-METHYLTRANSFERASE TRITHORAX"/>
    <property type="match status" value="1"/>
</dbReference>
<keyword evidence="6" id="KW-0805">Transcription regulation</keyword>
<comment type="subcellular location">
    <subcellularLocation>
        <location evidence="1">Nucleus</location>
    </subcellularLocation>
</comment>
<feature type="domain" description="PHD-type" evidence="12">
    <location>
        <begin position="1698"/>
        <end position="1816"/>
    </location>
</feature>
<evidence type="ECO:0000256" key="1">
    <source>
        <dbReference type="ARBA" id="ARBA00004123"/>
    </source>
</evidence>
<evidence type="ECO:0000256" key="3">
    <source>
        <dbReference type="ARBA" id="ARBA00022771"/>
    </source>
</evidence>
<dbReference type="GO" id="GO:0045893">
    <property type="term" value="P:positive regulation of DNA-templated transcription"/>
    <property type="evidence" value="ECO:0007669"/>
    <property type="project" value="TreeGrafter"/>
</dbReference>
<gene>
    <name evidence="13" type="ORF">SLEP1_g15559</name>
</gene>
<keyword evidence="2" id="KW-0479">Metal-binding</keyword>
<keyword evidence="8" id="KW-0539">Nucleus</keyword>
<keyword evidence="7" id="KW-0804">Transcription</keyword>
<evidence type="ECO:0000259" key="12">
    <source>
        <dbReference type="PROSITE" id="PS51805"/>
    </source>
</evidence>
<dbReference type="InterPro" id="IPR032308">
    <property type="entry name" value="TDBD"/>
</dbReference>
<dbReference type="CDD" id="cd15571">
    <property type="entry name" value="ePHD"/>
    <property type="match status" value="1"/>
</dbReference>
<dbReference type="PANTHER" id="PTHR45838">
    <property type="entry name" value="HISTONE-LYSINE-N-METHYLTRANSFERASE 2 KMT2 FAMILY MEMBER"/>
    <property type="match status" value="1"/>
</dbReference>
<feature type="domain" description="PHD-type" evidence="10">
    <location>
        <begin position="1551"/>
        <end position="1601"/>
    </location>
</feature>
<sequence>MEMNSGQYFYSNGTQDIRSTLHERTHDSISSNVSHLSFQKTNHSELGNSYLTLLSGPPSQLHYDFQELSNAKAQSISRSANVNALESRVSQTSSGLLSGNWINHNGQDGVHLSPAAPSRSVFNSISGSGLILPDSLQTTQLNLQTSDLAKAVIHHLVPGDKKVKDLSSNKGEWCGTTSANARNLHGKTVLKPSKIPPEAKSSLSNQSAAVLSGCPRVFCLGTSGYLLLSNTGLIGIVCACHFLHMSVSKFCEHSGLCDMNPGDAVRVESGETIAHWRKRYFEKFGIRVPEDPSGWDWPEGLSVTAGLVKTSAAMHQISGNSDLDNLVTSPQGLAMCGENISCLKTPHMDQNLSIDPLHNKQQRNVEDSNNILPRGLIGTLQSNMRAVADNHMVESTVSKSSSASKFVGRGPDNGSHSIYAWIDTILKTGNPCLTHASLQNLTALGQGCVVNTAKIAQDGVIADNKSASSNIELRLGQPYQQSQSLRNYTLPLSEPKPLEILADPPKSCCPEQKIHCANNCGEREESRQYFHRASGPSIPAAREEQSQSNFGNPAFDVSNTRDATKLRNFEVDIAKGLVVPPFTHLPPEKGVCSKSTTCIVDISESVMPKTLYCESSGPKAGPINVLWSGGSTSQRQLNVPELGFLRLIDKSKGTGYVSDGSCVATEPAVKIQKQIDNPSVFTGAVGGSSSHSFPAVHVKNHFPYQSSNVVTDIHGARNLFNHPVNSPFFGSKGHTGHAFIRSMGSSVGSSQISQSSAASTDFPFSTLTPMPNLASTISKQGGFNLGPNLLDESMKLLAMKQILELSKSKQHAISSIGINHEPGRYCCSSTPNLQHSILDLSTSGEQRHGPGPISPSKLDVSKSSLMSYPSEKAAQVTGLNNWCNLSTMTQGFPLCSREIDVPCHFSNEPFSSVQPTLSLGRSESLCQSGDHLKCCQRAPSTYFLHNCSCAAQANCLEYSESRVGHSPVTSKEELRGFCHEATVLVSASEFVRDHTVSKERTMSMDKRGELISKHPRSQCCHISQWRDVPSKKKEDCDATCMGWSEKGAQNMTFNNSSANELDNSRNAEGQLGDAAAKRFIGSLNVSDSLKGHEMSNISSGCSAPAVTQASFEVNNVDSSTVYAGETENANNLIVDEGSTIDKCCSSDDAQESERSADSLSASFKSNMKKREVLDGQASRSLLDELKLINSLTWKKGRNQIPIGLTTCGKSDHLKEVGIGLKAGKRKKFMKLKMIDAVLPSDHERRASVSCSLRAGLFSSTKELSHKRALHRLYNDSEEDTYQPKVDGYAESSNILEVSVRKKLKRAWASESVKEHETDEPIHKVAEKTSNFDSGCCEKVFLSHDMAFGHRKAKPVVCGKYGEICGELGGDELKPAKIIPLSRILKIAKRIDQKSYKAKLMKRRTPGNTECFDLSSDLKKEEKCGSNHSSVFHGVNQLVVDEAMKACVGVSKQSDVKSSMWEKERVDKSEKNKTAYAQSSHNYKEIRRRSLYELTVKGKKSHSPLIKIPQCMPRVKVRNSLKKAEDSKCGSCEINAEKNIGEPGFCSDANSDVLCCVCGSSNKDEINHLLECSQCSILVHQACYGVSKVPQGNWYCRPCRAGAKNLACVLCGYGGGAMTQALRSRTIVKTLLKVWNIEAECRTKNTPSVKTMLDHESLPHLSSAVLDDSYCISRHGNIESSGSAVWKMDLQNKLDAVHNSSCCVSKLKVHNSITAGVLDSNVKQWVHMVCGLWTPGTRCPNVDTMSAFDVSDVSCPRENEVCSLCNRPGGTCIQCRVKSCSVKFHPWCAHQKGLLQSEVEGVDNENVGFYGRCISHATCHTCESGGDQSDAETICPVERELTCARTGGFKGRKQDGFLHSIHDQLKRKSRCFVPQEQLNAWVHINGQKSCIQGLPKRTTSDIEYDCRKEYARYKQSKGLKHLVVYKSGIHALGLYTSRFISRGEMVVEYVGEIVGIRVADKRESEYMSGRKVQYKSACYFFRIDKEHIIDATRKGGIARFVNHSCLPNCVAKVISVRNEKKVKEFSLFPFFFTICK</sequence>
<evidence type="ECO:0000256" key="5">
    <source>
        <dbReference type="ARBA" id="ARBA00022853"/>
    </source>
</evidence>
<evidence type="ECO:0000256" key="7">
    <source>
        <dbReference type="ARBA" id="ARBA00023163"/>
    </source>
</evidence>
<keyword evidence="3 9" id="KW-0863">Zinc-finger</keyword>
<dbReference type="SUPFAM" id="SSF57903">
    <property type="entry name" value="FYVE/PHD zinc finger"/>
    <property type="match status" value="1"/>
</dbReference>
<reference evidence="13 14" key="1">
    <citation type="journal article" date="2021" name="Commun. Biol.">
        <title>The genome of Shorea leprosula (Dipterocarpaceae) highlights the ecological relevance of drought in aseasonal tropical rainforests.</title>
        <authorList>
            <person name="Ng K.K.S."/>
            <person name="Kobayashi M.J."/>
            <person name="Fawcett J.A."/>
            <person name="Hatakeyama M."/>
            <person name="Paape T."/>
            <person name="Ng C.H."/>
            <person name="Ang C.C."/>
            <person name="Tnah L.H."/>
            <person name="Lee C.T."/>
            <person name="Nishiyama T."/>
            <person name="Sese J."/>
            <person name="O'Brien M.J."/>
            <person name="Copetti D."/>
            <person name="Mohd Noor M.I."/>
            <person name="Ong R.C."/>
            <person name="Putra M."/>
            <person name="Sireger I.Z."/>
            <person name="Indrioko S."/>
            <person name="Kosugi Y."/>
            <person name="Izuno A."/>
            <person name="Isagi Y."/>
            <person name="Lee S.L."/>
            <person name="Shimizu K.K."/>
        </authorList>
    </citation>
    <scope>NUCLEOTIDE SEQUENCE [LARGE SCALE GENOMIC DNA]</scope>
    <source>
        <strain evidence="13">214</strain>
    </source>
</reference>
<dbReference type="Pfam" id="PF16135">
    <property type="entry name" value="TDBD"/>
    <property type="match status" value="1"/>
</dbReference>
<evidence type="ECO:0000256" key="9">
    <source>
        <dbReference type="PROSITE-ProRule" id="PRU00146"/>
    </source>
</evidence>
<dbReference type="InterPro" id="IPR046341">
    <property type="entry name" value="SET_dom_sf"/>
</dbReference>
<dbReference type="Pfam" id="PF13831">
    <property type="entry name" value="PHD_2"/>
    <property type="match status" value="1"/>
</dbReference>
<name>A0AAV5IX57_9ROSI</name>
<dbReference type="Gene3D" id="3.30.40.10">
    <property type="entry name" value="Zinc/RING finger domain, C3HC4 (zinc finger)"/>
    <property type="match status" value="2"/>
</dbReference>
<feature type="domain" description="SET" evidence="11">
    <location>
        <begin position="1919"/>
        <end position="2035"/>
    </location>
</feature>
<dbReference type="InterPro" id="IPR019787">
    <property type="entry name" value="Znf_PHD-finger"/>
</dbReference>
<evidence type="ECO:0000313" key="14">
    <source>
        <dbReference type="Proteomes" id="UP001054252"/>
    </source>
</evidence>
<keyword evidence="14" id="KW-1185">Reference proteome</keyword>
<dbReference type="InterPro" id="IPR001214">
    <property type="entry name" value="SET_dom"/>
</dbReference>
<evidence type="ECO:0000313" key="13">
    <source>
        <dbReference type="EMBL" id="GKV03215.1"/>
    </source>
</evidence>